<gene>
    <name evidence="2" type="ORF">GUJ93_ZPchr0003g18677</name>
</gene>
<dbReference type="AlphaFoldDB" id="A0A8J5VXS8"/>
<accession>A0A8J5VXS8</accession>
<comment type="caution">
    <text evidence="2">The sequence shown here is derived from an EMBL/GenBank/DDBJ whole genome shotgun (WGS) entry which is preliminary data.</text>
</comment>
<protein>
    <submittedName>
        <fullName evidence="2">Uncharacterized protein</fullName>
    </submittedName>
</protein>
<sequence>MFMGRDKEVAALSPQTVGGDSGEKGDHVDFTNMSEEELVNLWEEIIDYDREATRELFWEALMRDAVGSSTKHKQQKATATAEEDGDGGDHPHTRFVQQPSTSSNTTRPTPPPPPTPDSRTEPPLAANRRKRPRAAPPETVPTRKKRAQLPGVASYRHAASDRDRATTASASDRDRAPSDATTASGVDFA</sequence>
<feature type="region of interest" description="Disordered" evidence="1">
    <location>
        <begin position="66"/>
        <end position="189"/>
    </location>
</feature>
<dbReference type="EMBL" id="JAAALK010000286">
    <property type="protein sequence ID" value="KAG8063169.1"/>
    <property type="molecule type" value="Genomic_DNA"/>
</dbReference>
<feature type="compositionally biased region" description="Polar residues" evidence="1">
    <location>
        <begin position="179"/>
        <end position="189"/>
    </location>
</feature>
<evidence type="ECO:0000256" key="1">
    <source>
        <dbReference type="SAM" id="MobiDB-lite"/>
    </source>
</evidence>
<evidence type="ECO:0000313" key="2">
    <source>
        <dbReference type="EMBL" id="KAG8063169.1"/>
    </source>
</evidence>
<dbReference type="Proteomes" id="UP000729402">
    <property type="component" value="Unassembled WGS sequence"/>
</dbReference>
<feature type="compositionally biased region" description="Basic and acidic residues" evidence="1">
    <location>
        <begin position="158"/>
        <end position="177"/>
    </location>
</feature>
<proteinExistence type="predicted"/>
<name>A0A8J5VXS8_ZIZPA</name>
<reference evidence="2" key="2">
    <citation type="submission" date="2021-02" db="EMBL/GenBank/DDBJ databases">
        <authorList>
            <person name="Kimball J.A."/>
            <person name="Haas M.W."/>
            <person name="Macchietto M."/>
            <person name="Kono T."/>
            <person name="Duquette J."/>
            <person name="Shao M."/>
        </authorList>
    </citation>
    <scope>NUCLEOTIDE SEQUENCE</scope>
    <source>
        <tissue evidence="2">Fresh leaf tissue</tissue>
    </source>
</reference>
<feature type="region of interest" description="Disordered" evidence="1">
    <location>
        <begin position="1"/>
        <end position="28"/>
    </location>
</feature>
<reference evidence="2" key="1">
    <citation type="journal article" date="2021" name="bioRxiv">
        <title>Whole Genome Assembly and Annotation of Northern Wild Rice, Zizania palustris L., Supports a Whole Genome Duplication in the Zizania Genus.</title>
        <authorList>
            <person name="Haas M."/>
            <person name="Kono T."/>
            <person name="Macchietto M."/>
            <person name="Millas R."/>
            <person name="McGilp L."/>
            <person name="Shao M."/>
            <person name="Duquette J."/>
            <person name="Hirsch C.N."/>
            <person name="Kimball J."/>
        </authorList>
    </citation>
    <scope>NUCLEOTIDE SEQUENCE</scope>
    <source>
        <tissue evidence="2">Fresh leaf tissue</tissue>
    </source>
</reference>
<keyword evidence="3" id="KW-1185">Reference proteome</keyword>
<evidence type="ECO:0000313" key="3">
    <source>
        <dbReference type="Proteomes" id="UP000729402"/>
    </source>
</evidence>
<dbReference type="OrthoDB" id="696465at2759"/>
<organism evidence="2 3">
    <name type="scientific">Zizania palustris</name>
    <name type="common">Northern wild rice</name>
    <dbReference type="NCBI Taxonomy" id="103762"/>
    <lineage>
        <taxon>Eukaryota</taxon>
        <taxon>Viridiplantae</taxon>
        <taxon>Streptophyta</taxon>
        <taxon>Embryophyta</taxon>
        <taxon>Tracheophyta</taxon>
        <taxon>Spermatophyta</taxon>
        <taxon>Magnoliopsida</taxon>
        <taxon>Liliopsida</taxon>
        <taxon>Poales</taxon>
        <taxon>Poaceae</taxon>
        <taxon>BOP clade</taxon>
        <taxon>Oryzoideae</taxon>
        <taxon>Oryzeae</taxon>
        <taxon>Zizaniinae</taxon>
        <taxon>Zizania</taxon>
    </lineage>
</organism>